<proteinExistence type="predicted"/>
<evidence type="ECO:0008006" key="2">
    <source>
        <dbReference type="Google" id="ProtNLM"/>
    </source>
</evidence>
<sequence>MNSLEQQVGDYVEFGVYTGSSFCHAIRCFHKNERFNPNQDQTKFIGFDSFDGFGEL</sequence>
<dbReference type="AlphaFoldDB" id="A0A383BSA7"/>
<protein>
    <recommendedName>
        <fullName evidence="2">Methyltransferase</fullName>
    </recommendedName>
</protein>
<dbReference type="Gene3D" id="3.40.50.150">
    <property type="entry name" value="Vaccinia Virus protein VP39"/>
    <property type="match status" value="1"/>
</dbReference>
<feature type="non-terminal residue" evidence="1">
    <location>
        <position position="56"/>
    </location>
</feature>
<dbReference type="InterPro" id="IPR029063">
    <property type="entry name" value="SAM-dependent_MTases_sf"/>
</dbReference>
<dbReference type="EMBL" id="UINC01202807">
    <property type="protein sequence ID" value="SVE22784.1"/>
    <property type="molecule type" value="Genomic_DNA"/>
</dbReference>
<gene>
    <name evidence="1" type="ORF">METZ01_LOCUS475638</name>
</gene>
<reference evidence="1" key="1">
    <citation type="submission" date="2018-05" db="EMBL/GenBank/DDBJ databases">
        <authorList>
            <person name="Lanie J.A."/>
            <person name="Ng W.-L."/>
            <person name="Kazmierczak K.M."/>
            <person name="Andrzejewski T.M."/>
            <person name="Davidsen T.M."/>
            <person name="Wayne K.J."/>
            <person name="Tettelin H."/>
            <person name="Glass J.I."/>
            <person name="Rusch D."/>
            <person name="Podicherti R."/>
            <person name="Tsui H.-C.T."/>
            <person name="Winkler M.E."/>
        </authorList>
    </citation>
    <scope>NUCLEOTIDE SEQUENCE</scope>
</reference>
<organism evidence="1">
    <name type="scientific">marine metagenome</name>
    <dbReference type="NCBI Taxonomy" id="408172"/>
    <lineage>
        <taxon>unclassified sequences</taxon>
        <taxon>metagenomes</taxon>
        <taxon>ecological metagenomes</taxon>
    </lineage>
</organism>
<accession>A0A383BSA7</accession>
<name>A0A383BSA7_9ZZZZ</name>
<evidence type="ECO:0000313" key="1">
    <source>
        <dbReference type="EMBL" id="SVE22784.1"/>
    </source>
</evidence>